<dbReference type="PROSITE" id="PS51208">
    <property type="entry name" value="AUTOTRANSPORTER"/>
    <property type="match status" value="1"/>
</dbReference>
<dbReference type="InterPro" id="IPR011050">
    <property type="entry name" value="Pectin_lyase_fold/virulence"/>
</dbReference>
<organism evidence="2 3">
    <name type="scientific">Terrihabitans rhizophilus</name>
    <dbReference type="NCBI Taxonomy" id="3092662"/>
    <lineage>
        <taxon>Bacteria</taxon>
        <taxon>Pseudomonadati</taxon>
        <taxon>Pseudomonadota</taxon>
        <taxon>Alphaproteobacteria</taxon>
        <taxon>Hyphomicrobiales</taxon>
        <taxon>Terrihabitans</taxon>
    </lineage>
</organism>
<reference evidence="2 3" key="1">
    <citation type="submission" date="2023-11" db="EMBL/GenBank/DDBJ databases">
        <authorList>
            <person name="Bao R."/>
        </authorList>
    </citation>
    <scope>NUCLEOTIDE SEQUENCE [LARGE SCALE GENOMIC DNA]</scope>
    <source>
        <strain evidence="2 3">PJ23</strain>
    </source>
</reference>
<evidence type="ECO:0000313" key="2">
    <source>
        <dbReference type="EMBL" id="MDX6807263.1"/>
    </source>
</evidence>
<dbReference type="EMBL" id="JAXAFJ010000010">
    <property type="protein sequence ID" value="MDX6807263.1"/>
    <property type="molecule type" value="Genomic_DNA"/>
</dbReference>
<dbReference type="InterPro" id="IPR030895">
    <property type="entry name" value="T5SS_PEPC_rpt"/>
</dbReference>
<evidence type="ECO:0000259" key="1">
    <source>
        <dbReference type="PROSITE" id="PS51208"/>
    </source>
</evidence>
<feature type="domain" description="Autotransporter" evidence="1">
    <location>
        <begin position="936"/>
        <end position="1210"/>
    </location>
</feature>
<dbReference type="InterPro" id="IPR006315">
    <property type="entry name" value="OM_autotransptr_brl_dom"/>
</dbReference>
<keyword evidence="3" id="KW-1185">Reference proteome</keyword>
<dbReference type="NCBIfam" id="TIGR04393">
    <property type="entry name" value="rpt_T5SS_PEPC"/>
    <property type="match status" value="9"/>
</dbReference>
<dbReference type="RefSeq" id="WP_319845392.1">
    <property type="nucleotide sequence ID" value="NZ_JAXAFJ010000010.1"/>
</dbReference>
<dbReference type="SUPFAM" id="SSF51126">
    <property type="entry name" value="Pectin lyase-like"/>
    <property type="match status" value="1"/>
</dbReference>
<sequence length="1210" mass="119104">MQLPSNRAYARRACLPDAGRTSAPVGPASGPFRPARHRTAVWLASTGIAALLATGAAAETIDSEVTVPGTRPSPFIVAGDLTVGAVTSGSLQIVDGGDVANANGTVGAAAGATGYTRVNGAGSTWTNSGSLTVGGNGTGTVDVVSQGALTSNGASIGLGAGSTGAVTVDREGTWTNAGALTIGGAGTGTLNATASGKISSGSVSVGSSGGSGTVFVKGQSSSVSTVGPFLVNDGTVAVEGGGTVSSGSTALGVAAGSGANVRVQDAGSRWVSTGAFDVARSGSASVRVESGGAISSASSRIADGTGSIGSVVVTGTGSTWTNTGDLVVGRAGNAALTVEGGGTVNSGAGSIGISGTSSAKVTGTGSSWTSTSGLSIGSGGNGDLTVEAGGQVNNTTAVLGDTVAGNGTIRVTGAGARWTSSGTVDIGRAGQGTLTVDAGGIASSGGARIGGSAGLESSAVVSGTGSEWRNTGSLDVGATGRGTLAVNNSGGVRTTAFRVGAEEAGIGTASVTGTGSFLVTQQDLVVGGAGRGTMSITAGATATAETVIVGQAATGNGTLIVSGVDSRLTSSSVVVGGAGAGSLTVAAGGTLDTERVVIAQDAASTGALNIGSASTAPSEAVAAGTITAKRIAFGAGAGVLNLNHSETALDIDADISGRGTIRQIGGTTVLSGDSEAFTGTARVTGGTLRVNGTLGGSVRVDEGRLEGRGTVGSTAVDRGTLAPDGIFTVNGDLALGGNATVEMGAETDGRWRDLIRVTGTADLGGTLEITNAPDRYRALTTILTATQVTGEFDELVASFPFLDAELAYTATSVGLSLERNDVAFEDVARTRNQRETARAVGTLAVDGEIYDRVIVLSEERARQAFDNLSGEVHASALSAGFADALTYRGAALARLRSLQQEPLAPPVRGPHIALGFAGPIADAPTPYVEEETADGVMQTAFGVWAQALGSWRHTRSDGNAAAMDAQSGGLIAGADAAGEFWQLGFAAGYGYTSLDVPDRTSSANLQSASATLYGGALLGPVNLRLGGSYGFNAVDTDRRVAIGTFEDTLTASYDGYTAQGFAEIGVPLNSGLGTVEPFLGGAVVRVNGGEFAESGGAAALESAKSDNDLALATLGVRGEWELGLLPGRFNGSVAWQHAFGDVTPERVLAFRAGSAGFEINGVPVDRDQLLVEAELAFETGAASRFGVSYIGAIGPETQSHGVRGRFEARF</sequence>
<protein>
    <submittedName>
        <fullName evidence="2">Autotransporter domain-containing protein</fullName>
    </submittedName>
</protein>
<name>A0ABU4RR02_9HYPH</name>
<proteinExistence type="predicted"/>
<dbReference type="SUPFAM" id="SSF103515">
    <property type="entry name" value="Autotransporter"/>
    <property type="match status" value="1"/>
</dbReference>
<dbReference type="Proteomes" id="UP001274321">
    <property type="component" value="Unassembled WGS sequence"/>
</dbReference>
<dbReference type="InterPro" id="IPR005546">
    <property type="entry name" value="Autotransporte_beta"/>
</dbReference>
<dbReference type="SMART" id="SM00869">
    <property type="entry name" value="Autotransporter"/>
    <property type="match status" value="1"/>
</dbReference>
<dbReference type="Pfam" id="PF03797">
    <property type="entry name" value="Autotransporter"/>
    <property type="match status" value="1"/>
</dbReference>
<dbReference type="Gene3D" id="2.40.128.130">
    <property type="entry name" value="Autotransporter beta-domain"/>
    <property type="match status" value="1"/>
</dbReference>
<gene>
    <name evidence="2" type="ORF">SCD90_14415</name>
</gene>
<accession>A0ABU4RR02</accession>
<comment type="caution">
    <text evidence="2">The sequence shown here is derived from an EMBL/GenBank/DDBJ whole genome shotgun (WGS) entry which is preliminary data.</text>
</comment>
<dbReference type="InterPro" id="IPR036709">
    <property type="entry name" value="Autotransporte_beta_dom_sf"/>
</dbReference>
<evidence type="ECO:0000313" key="3">
    <source>
        <dbReference type="Proteomes" id="UP001274321"/>
    </source>
</evidence>
<dbReference type="NCBIfam" id="TIGR01414">
    <property type="entry name" value="autotrans_barl"/>
    <property type="match status" value="1"/>
</dbReference>